<evidence type="ECO:0000259" key="7">
    <source>
        <dbReference type="Pfam" id="PF24763"/>
    </source>
</evidence>
<reference evidence="8" key="1">
    <citation type="journal article" date="2022" name="Proc. Natl. Acad. Sci. U.S.A.">
        <title>Life cycle and functional genomics of the unicellular red alga Galdieria for elucidating algal and plant evolution and industrial use.</title>
        <authorList>
            <person name="Hirooka S."/>
            <person name="Itabashi T."/>
            <person name="Ichinose T.M."/>
            <person name="Onuma R."/>
            <person name="Fujiwara T."/>
            <person name="Yamashita S."/>
            <person name="Jong L.W."/>
            <person name="Tomita R."/>
            <person name="Iwane A.H."/>
            <person name="Miyagishima S.Y."/>
        </authorList>
    </citation>
    <scope>NUCLEOTIDE SEQUENCE</scope>
    <source>
        <strain evidence="8">NBRC 102759</strain>
    </source>
</reference>
<dbReference type="Proteomes" id="UP001061958">
    <property type="component" value="Unassembled WGS sequence"/>
</dbReference>
<evidence type="ECO:0000256" key="3">
    <source>
        <dbReference type="ARBA" id="ARBA00022989"/>
    </source>
</evidence>
<name>A0A9C7PWM4_9RHOD</name>
<evidence type="ECO:0000313" key="9">
    <source>
        <dbReference type="Proteomes" id="UP001061958"/>
    </source>
</evidence>
<proteinExistence type="predicted"/>
<feature type="domain" description="CGL160/ATPI" evidence="7">
    <location>
        <begin position="107"/>
        <end position="220"/>
    </location>
</feature>
<evidence type="ECO:0000313" key="8">
    <source>
        <dbReference type="EMBL" id="GJQ11885.1"/>
    </source>
</evidence>
<comment type="subcellular location">
    <subcellularLocation>
        <location evidence="1">Membrane</location>
        <topology evidence="1">Multi-pass membrane protein</topology>
    </subcellularLocation>
</comment>
<gene>
    <name evidence="8" type="ORF">GpartN1_g3676.t1</name>
</gene>
<organism evidence="8 9">
    <name type="scientific">Galdieria partita</name>
    <dbReference type="NCBI Taxonomy" id="83374"/>
    <lineage>
        <taxon>Eukaryota</taxon>
        <taxon>Rhodophyta</taxon>
        <taxon>Bangiophyceae</taxon>
        <taxon>Galdieriales</taxon>
        <taxon>Galdieriaceae</taxon>
        <taxon>Galdieria</taxon>
    </lineage>
</organism>
<keyword evidence="9" id="KW-1185">Reference proteome</keyword>
<evidence type="ECO:0000256" key="4">
    <source>
        <dbReference type="ARBA" id="ARBA00023136"/>
    </source>
</evidence>
<protein>
    <recommendedName>
        <fullName evidence="7">CGL160/ATPI domain-containing protein</fullName>
    </recommendedName>
</protein>
<dbReference type="AlphaFoldDB" id="A0A9C7PWM4"/>
<evidence type="ECO:0000256" key="2">
    <source>
        <dbReference type="ARBA" id="ARBA00022692"/>
    </source>
</evidence>
<feature type="transmembrane region" description="Helical" evidence="6">
    <location>
        <begin position="143"/>
        <end position="164"/>
    </location>
</feature>
<reference evidence="8" key="2">
    <citation type="submission" date="2022-01" db="EMBL/GenBank/DDBJ databases">
        <authorList>
            <person name="Hirooka S."/>
            <person name="Miyagishima S.Y."/>
        </authorList>
    </citation>
    <scope>NUCLEOTIDE SEQUENCE</scope>
    <source>
        <strain evidence="8">NBRC 102759</strain>
    </source>
</reference>
<feature type="region of interest" description="Disordered" evidence="5">
    <location>
        <begin position="228"/>
        <end position="252"/>
    </location>
</feature>
<evidence type="ECO:0000256" key="6">
    <source>
        <dbReference type="SAM" id="Phobius"/>
    </source>
</evidence>
<dbReference type="GO" id="GO:0016020">
    <property type="term" value="C:membrane"/>
    <property type="evidence" value="ECO:0007669"/>
    <property type="project" value="UniProtKB-SubCell"/>
</dbReference>
<accession>A0A9C7PWM4</accession>
<dbReference type="InterPro" id="IPR056309">
    <property type="entry name" value="CGL160/ATPI_dom"/>
</dbReference>
<dbReference type="Pfam" id="PF24763">
    <property type="entry name" value="CGL160_C"/>
    <property type="match status" value="1"/>
</dbReference>
<feature type="transmembrane region" description="Helical" evidence="6">
    <location>
        <begin position="176"/>
        <end position="195"/>
    </location>
</feature>
<feature type="transmembrane region" description="Helical" evidence="6">
    <location>
        <begin position="117"/>
        <end position="137"/>
    </location>
</feature>
<keyword evidence="3 6" id="KW-1133">Transmembrane helix</keyword>
<evidence type="ECO:0000256" key="5">
    <source>
        <dbReference type="SAM" id="MobiDB-lite"/>
    </source>
</evidence>
<dbReference type="OrthoDB" id="3700at2759"/>
<keyword evidence="2 6" id="KW-0812">Transmembrane</keyword>
<evidence type="ECO:0000256" key="1">
    <source>
        <dbReference type="ARBA" id="ARBA00004141"/>
    </source>
</evidence>
<keyword evidence="4 6" id="KW-0472">Membrane</keyword>
<feature type="transmembrane region" description="Helical" evidence="6">
    <location>
        <begin position="207"/>
        <end position="224"/>
    </location>
</feature>
<sequence>MAFAFPCSFVKTCYFCKRQELHRNSLSSRNRLERIIILSSISKKTKGKNDWGFRPPDIPTLEEKYRAELAYVEEKFGPKRYETPERRDPLDTRILTNQTKAKQERSQGFKQYQNIKITLFGATLGLGAFLIPLIGWLGSGKMAWSYAFGLGGSLIYIWLLSRSVESLANPSSSHSIRAWLGPARLAIVALLIITASKHREELELLPVFLGFLTYKVATFFPLLLENGSQENPSESTKNSVKKQATDSSSLVI</sequence>
<dbReference type="EMBL" id="BQMJ01000028">
    <property type="protein sequence ID" value="GJQ11885.1"/>
    <property type="molecule type" value="Genomic_DNA"/>
</dbReference>
<comment type="caution">
    <text evidence="8">The sequence shown here is derived from an EMBL/GenBank/DDBJ whole genome shotgun (WGS) entry which is preliminary data.</text>
</comment>